<evidence type="ECO:0000256" key="5">
    <source>
        <dbReference type="ARBA" id="ARBA00022692"/>
    </source>
</evidence>
<dbReference type="PANTHER" id="PTHR32552">
    <property type="entry name" value="FERRICHROME IRON RECEPTOR-RELATED"/>
    <property type="match status" value="1"/>
</dbReference>
<keyword evidence="17" id="KW-1185">Reference proteome</keyword>
<keyword evidence="5 11" id="KW-0812">Transmembrane</keyword>
<accession>A0ABT8TEU0</accession>
<gene>
    <name evidence="16" type="ORF">QWI16_05385</name>
</gene>
<dbReference type="EMBL" id="JAULRT010000035">
    <property type="protein sequence ID" value="MDO3381598.1"/>
    <property type="molecule type" value="Genomic_DNA"/>
</dbReference>
<dbReference type="InterPro" id="IPR012910">
    <property type="entry name" value="Plug_dom"/>
</dbReference>
<dbReference type="SUPFAM" id="SSF56935">
    <property type="entry name" value="Porins"/>
    <property type="match status" value="1"/>
</dbReference>
<name>A0ABT8TEU0_9GAMM</name>
<keyword evidence="2 11" id="KW-0813">Transport</keyword>
<evidence type="ECO:0000256" key="12">
    <source>
        <dbReference type="RuleBase" id="RU003357"/>
    </source>
</evidence>
<evidence type="ECO:0000256" key="2">
    <source>
        <dbReference type="ARBA" id="ARBA00022448"/>
    </source>
</evidence>
<comment type="subcellular location">
    <subcellularLocation>
        <location evidence="1 11">Cell outer membrane</location>
        <topology evidence="1 11">Multi-pass membrane protein</topology>
    </subcellularLocation>
</comment>
<dbReference type="InterPro" id="IPR000531">
    <property type="entry name" value="Beta-barrel_TonB"/>
</dbReference>
<dbReference type="RefSeq" id="WP_302711728.1">
    <property type="nucleotide sequence ID" value="NZ_JAULRT010000035.1"/>
</dbReference>
<comment type="caution">
    <text evidence="16">The sequence shown here is derived from an EMBL/GenBank/DDBJ whole genome shotgun (WGS) entry which is preliminary data.</text>
</comment>
<evidence type="ECO:0000259" key="14">
    <source>
        <dbReference type="Pfam" id="PF00593"/>
    </source>
</evidence>
<evidence type="ECO:0000256" key="11">
    <source>
        <dbReference type="PROSITE-ProRule" id="PRU01360"/>
    </source>
</evidence>
<protein>
    <submittedName>
        <fullName evidence="16">TonB-dependent receptor</fullName>
    </submittedName>
</protein>
<dbReference type="Pfam" id="PF07715">
    <property type="entry name" value="Plug"/>
    <property type="match status" value="1"/>
</dbReference>
<evidence type="ECO:0000256" key="10">
    <source>
        <dbReference type="ARBA" id="ARBA00023237"/>
    </source>
</evidence>
<dbReference type="Gene3D" id="2.40.170.20">
    <property type="entry name" value="TonB-dependent receptor, beta-barrel domain"/>
    <property type="match status" value="1"/>
</dbReference>
<evidence type="ECO:0000256" key="13">
    <source>
        <dbReference type="SAM" id="SignalP"/>
    </source>
</evidence>
<feature type="domain" description="TonB-dependent receptor plug" evidence="15">
    <location>
        <begin position="63"/>
        <end position="171"/>
    </location>
</feature>
<dbReference type="Pfam" id="PF00593">
    <property type="entry name" value="TonB_dep_Rec_b-barrel"/>
    <property type="match status" value="1"/>
</dbReference>
<evidence type="ECO:0000256" key="9">
    <source>
        <dbReference type="ARBA" id="ARBA00023136"/>
    </source>
</evidence>
<evidence type="ECO:0000313" key="16">
    <source>
        <dbReference type="EMBL" id="MDO3381598.1"/>
    </source>
</evidence>
<dbReference type="InterPro" id="IPR039426">
    <property type="entry name" value="TonB-dep_rcpt-like"/>
</dbReference>
<dbReference type="Proteomes" id="UP001168380">
    <property type="component" value="Unassembled WGS sequence"/>
</dbReference>
<evidence type="ECO:0000256" key="4">
    <source>
        <dbReference type="ARBA" id="ARBA00022496"/>
    </source>
</evidence>
<dbReference type="PANTHER" id="PTHR32552:SF81">
    <property type="entry name" value="TONB-DEPENDENT OUTER MEMBRANE RECEPTOR"/>
    <property type="match status" value="1"/>
</dbReference>
<proteinExistence type="inferred from homology"/>
<keyword evidence="9 11" id="KW-0472">Membrane</keyword>
<keyword evidence="16" id="KW-0675">Receptor</keyword>
<keyword evidence="13" id="KW-0732">Signal</keyword>
<evidence type="ECO:0000259" key="15">
    <source>
        <dbReference type="Pfam" id="PF07715"/>
    </source>
</evidence>
<evidence type="ECO:0000256" key="7">
    <source>
        <dbReference type="ARBA" id="ARBA00023065"/>
    </source>
</evidence>
<dbReference type="PROSITE" id="PS52016">
    <property type="entry name" value="TONB_DEPENDENT_REC_3"/>
    <property type="match status" value="1"/>
</dbReference>
<keyword evidence="10 11" id="KW-0998">Cell outer membrane</keyword>
<evidence type="ECO:0000256" key="3">
    <source>
        <dbReference type="ARBA" id="ARBA00022452"/>
    </source>
</evidence>
<keyword evidence="4" id="KW-0410">Iron transport</keyword>
<comment type="similarity">
    <text evidence="11 12">Belongs to the TonB-dependent receptor family.</text>
</comment>
<evidence type="ECO:0000256" key="1">
    <source>
        <dbReference type="ARBA" id="ARBA00004571"/>
    </source>
</evidence>
<keyword evidence="6" id="KW-0408">Iron</keyword>
<feature type="domain" description="TonB-dependent receptor-like beta-barrel" evidence="14">
    <location>
        <begin position="372"/>
        <end position="715"/>
    </location>
</feature>
<evidence type="ECO:0000313" key="17">
    <source>
        <dbReference type="Proteomes" id="UP001168380"/>
    </source>
</evidence>
<keyword evidence="7" id="KW-0406">Ion transport</keyword>
<evidence type="ECO:0000256" key="8">
    <source>
        <dbReference type="ARBA" id="ARBA00023077"/>
    </source>
</evidence>
<organism evidence="16 17">
    <name type="scientific">Gilvimarinus algae</name>
    <dbReference type="NCBI Taxonomy" id="3058037"/>
    <lineage>
        <taxon>Bacteria</taxon>
        <taxon>Pseudomonadati</taxon>
        <taxon>Pseudomonadota</taxon>
        <taxon>Gammaproteobacteria</taxon>
        <taxon>Cellvibrionales</taxon>
        <taxon>Cellvibrionaceae</taxon>
        <taxon>Gilvimarinus</taxon>
    </lineage>
</organism>
<reference evidence="16" key="1">
    <citation type="submission" date="2023-07" db="EMBL/GenBank/DDBJ databases">
        <title>Gilvimarinus algae sp. nov., isolated from the surface of Kelp.</title>
        <authorList>
            <person name="Sun Y.Y."/>
            <person name="Gong Y."/>
            <person name="Du Z.J."/>
        </authorList>
    </citation>
    <scope>NUCLEOTIDE SEQUENCE</scope>
    <source>
        <strain evidence="16">SDUM040014</strain>
    </source>
</reference>
<dbReference type="InterPro" id="IPR036942">
    <property type="entry name" value="Beta-barrel_TonB_sf"/>
</dbReference>
<evidence type="ECO:0000256" key="6">
    <source>
        <dbReference type="ARBA" id="ARBA00023004"/>
    </source>
</evidence>
<keyword evidence="8 12" id="KW-0798">TonB box</keyword>
<feature type="signal peptide" evidence="13">
    <location>
        <begin position="1"/>
        <end position="34"/>
    </location>
</feature>
<feature type="chain" id="PRO_5045251599" evidence="13">
    <location>
        <begin position="35"/>
        <end position="751"/>
    </location>
</feature>
<keyword evidence="3 11" id="KW-1134">Transmembrane beta strand</keyword>
<sequence length="751" mass="82055">MQTLKTKRNHPSKSLVVAISVAIASSVAAPVALAQQDTKKKQRKPRKAIEEVMVTAQKREESAQDVAIAISAFSGEDLENMGVEAGIEITQQVPNMNYFAIFGEASSPSLTLRGIGLSNFADTWEAPVGLYVDEVYRGNPSGSGMQLFDVQRVEVLRGPQGTLFGRNTSAGLVHHITNNPTESFEADASVQLGTYNQRIFEGAVSGPLTDSVRGRFAVKKNDSDGWQTNGVDGRDLGTTDTLGYRGKLSIDLSDRANLLLDVHGSEADQQTVGFVHMGYLDPANTSSFCSPARIQNGECISSIEGAGTGREEAGGWGPKHVSSGAADGLKTEIETFGASAKLVIQTDKFDITSITALEQMDKLLEDDFDATAVIWYDEQYKADTEQFSQEFRISGATQSMDWVSGLYYFKDERDLITQAPTTSDAPTFGGYWHNEYMDQDTESYAVFGQIGKHLTNTLKLTVGARYTWEEKQAELSNRGEPSYSGDQYFNDTIDEEGFSGRLGLNYTPDNDTLYYASLSRGLKSGGFNGSYVSSVRAFGPVEKETMTSLEAGYKATLAGGRARLNLAVFAYELEDFQAQLWDSSTGSSDIANLGDVNGRGLEAELTYLITDNFEVITGLGLLDTEIDSDLVTNVGGQEIAIDGNEMPSAPGVSANMVARYYLNSWTFQADYTWVGDHELQLENDPWSKQDAYGIANAQVSWRSGAWKVTGAVKNLLDEEYFTYQNTGGDDWGYAVWGAPQTAYIKLDYSFY</sequence>